<reference evidence="3" key="1">
    <citation type="journal article" date="2004" name="Nature">
        <title>Genome duplication in the teleost fish Tetraodon nigroviridis reveals the early vertebrate proto-karyotype.</title>
        <authorList>
            <person name="Jaillon O."/>
            <person name="Aury J.-M."/>
            <person name="Brunet F."/>
            <person name="Petit J.-L."/>
            <person name="Stange-Thomann N."/>
            <person name="Mauceli E."/>
            <person name="Bouneau L."/>
            <person name="Fischer C."/>
            <person name="Ozouf-Costaz C."/>
            <person name="Bernot A."/>
            <person name="Nicaud S."/>
            <person name="Jaffe D."/>
            <person name="Fisher S."/>
            <person name="Lutfalla G."/>
            <person name="Dossat C."/>
            <person name="Segurens B."/>
            <person name="Dasilva C."/>
            <person name="Salanoubat M."/>
            <person name="Levy M."/>
            <person name="Boudet N."/>
            <person name="Castellano S."/>
            <person name="Anthouard V."/>
            <person name="Jubin C."/>
            <person name="Castelli V."/>
            <person name="Katinka M."/>
            <person name="Vacherie B."/>
            <person name="Biemont C."/>
            <person name="Skalli Z."/>
            <person name="Cattolico L."/>
            <person name="Poulain J."/>
            <person name="De Berardinis V."/>
            <person name="Cruaud C."/>
            <person name="Duprat S."/>
            <person name="Brottier P."/>
            <person name="Coutanceau J.-P."/>
            <person name="Gouzy J."/>
            <person name="Parra G."/>
            <person name="Lardier G."/>
            <person name="Chapple C."/>
            <person name="McKernan K.J."/>
            <person name="McEwan P."/>
            <person name="Bosak S."/>
            <person name="Kellis M."/>
            <person name="Volff J.-N."/>
            <person name="Guigo R."/>
            <person name="Zody M.C."/>
            <person name="Mesirov J."/>
            <person name="Lindblad-Toh K."/>
            <person name="Birren B."/>
            <person name="Nusbaum C."/>
            <person name="Kahn D."/>
            <person name="Robinson-Rechavi M."/>
            <person name="Laudet V."/>
            <person name="Schachter V."/>
            <person name="Quetier F."/>
            <person name="Saurin W."/>
            <person name="Scarpelli C."/>
            <person name="Wincker P."/>
            <person name="Lander E.S."/>
            <person name="Weissenbach J."/>
            <person name="Roest Crollius H."/>
        </authorList>
    </citation>
    <scope>NUCLEOTIDE SEQUENCE [LARGE SCALE GENOMIC DNA]</scope>
</reference>
<feature type="region of interest" description="Disordered" evidence="1">
    <location>
        <begin position="1"/>
        <end position="82"/>
    </location>
</feature>
<sequence>MMRCCSEEDSEDQQQCSEEALEEQQVWEQYGDDEDEDGPRHLSGWEEPEPEGWGQPTDHDWEQPSTDDWEQAEDSDWEEPHSVHQDLQFIEWVFLVDSATASLETQQADCAAMGEAVFGLKVMTCFPAASVETTDSSSQDSAWKNLSEGATKILGEISSLSLLPFF</sequence>
<dbReference type="Ensembl" id="ENSTNIT00000009144.1">
    <property type="protein sequence ID" value="ENSTNIP00000008973.1"/>
    <property type="gene ID" value="ENSTNIG00000006223.1"/>
</dbReference>
<name>H3CL44_TETNG</name>
<proteinExistence type="predicted"/>
<reference evidence="2" key="2">
    <citation type="submission" date="2025-08" db="UniProtKB">
        <authorList>
            <consortium name="Ensembl"/>
        </authorList>
    </citation>
    <scope>IDENTIFICATION</scope>
</reference>
<keyword evidence="3" id="KW-1185">Reference proteome</keyword>
<dbReference type="AlphaFoldDB" id="H3CL44"/>
<dbReference type="InParanoid" id="H3CL44"/>
<dbReference type="Proteomes" id="UP000007303">
    <property type="component" value="Unassembled WGS sequence"/>
</dbReference>
<feature type="compositionally biased region" description="Acidic residues" evidence="1">
    <location>
        <begin position="65"/>
        <end position="77"/>
    </location>
</feature>
<evidence type="ECO:0000313" key="3">
    <source>
        <dbReference type="Proteomes" id="UP000007303"/>
    </source>
</evidence>
<evidence type="ECO:0000313" key="2">
    <source>
        <dbReference type="Ensembl" id="ENSTNIP00000008973.1"/>
    </source>
</evidence>
<dbReference type="HOGENOM" id="CLU_117704_0_0_1"/>
<dbReference type="GeneTree" id="ENSGT00740000116082"/>
<evidence type="ECO:0000256" key="1">
    <source>
        <dbReference type="SAM" id="MobiDB-lite"/>
    </source>
</evidence>
<protein>
    <submittedName>
        <fullName evidence="2">Uncharacterized protein</fullName>
    </submittedName>
</protein>
<accession>H3CL44</accession>
<reference evidence="2" key="3">
    <citation type="submission" date="2025-09" db="UniProtKB">
        <authorList>
            <consortium name="Ensembl"/>
        </authorList>
    </citation>
    <scope>IDENTIFICATION</scope>
</reference>
<organism evidence="2 3">
    <name type="scientific">Tetraodon nigroviridis</name>
    <name type="common">Spotted green pufferfish</name>
    <name type="synonym">Chelonodon nigroviridis</name>
    <dbReference type="NCBI Taxonomy" id="99883"/>
    <lineage>
        <taxon>Eukaryota</taxon>
        <taxon>Metazoa</taxon>
        <taxon>Chordata</taxon>
        <taxon>Craniata</taxon>
        <taxon>Vertebrata</taxon>
        <taxon>Euteleostomi</taxon>
        <taxon>Actinopterygii</taxon>
        <taxon>Neopterygii</taxon>
        <taxon>Teleostei</taxon>
        <taxon>Neoteleostei</taxon>
        <taxon>Acanthomorphata</taxon>
        <taxon>Eupercaria</taxon>
        <taxon>Tetraodontiformes</taxon>
        <taxon>Tetradontoidea</taxon>
        <taxon>Tetraodontidae</taxon>
        <taxon>Tetraodon</taxon>
    </lineage>
</organism>